<evidence type="ECO:0000259" key="4">
    <source>
        <dbReference type="Pfam" id="PF00135"/>
    </source>
</evidence>
<proteinExistence type="inferred from homology"/>
<dbReference type="AlphaFoldDB" id="A0A0D2B1E4"/>
<keyword evidence="6" id="KW-1185">Reference proteome</keyword>
<dbReference type="VEuPathDB" id="FungiDB:PV08_07934"/>
<organism evidence="5 6">
    <name type="scientific">Exophiala spinifera</name>
    <dbReference type="NCBI Taxonomy" id="91928"/>
    <lineage>
        <taxon>Eukaryota</taxon>
        <taxon>Fungi</taxon>
        <taxon>Dikarya</taxon>
        <taxon>Ascomycota</taxon>
        <taxon>Pezizomycotina</taxon>
        <taxon>Eurotiomycetes</taxon>
        <taxon>Chaetothyriomycetidae</taxon>
        <taxon>Chaetothyriales</taxon>
        <taxon>Herpotrichiellaceae</taxon>
        <taxon>Exophiala</taxon>
    </lineage>
</organism>
<protein>
    <recommendedName>
        <fullName evidence="3">Carboxylic ester hydrolase</fullName>
        <ecNumber evidence="3">3.1.1.-</ecNumber>
    </recommendedName>
</protein>
<reference evidence="5 6" key="1">
    <citation type="submission" date="2015-01" db="EMBL/GenBank/DDBJ databases">
        <title>The Genome Sequence of Exophiala spinifera CBS89968.</title>
        <authorList>
            <consortium name="The Broad Institute Genomics Platform"/>
            <person name="Cuomo C."/>
            <person name="de Hoog S."/>
            <person name="Gorbushina A."/>
            <person name="Stielow B."/>
            <person name="Teixiera M."/>
            <person name="Abouelleil A."/>
            <person name="Chapman S.B."/>
            <person name="Priest M."/>
            <person name="Young S.K."/>
            <person name="Wortman J."/>
            <person name="Nusbaum C."/>
            <person name="Birren B."/>
        </authorList>
    </citation>
    <scope>NUCLEOTIDE SEQUENCE [LARGE SCALE GENOMIC DNA]</scope>
    <source>
        <strain evidence="5 6">CBS 89968</strain>
    </source>
</reference>
<evidence type="ECO:0000256" key="1">
    <source>
        <dbReference type="ARBA" id="ARBA00005964"/>
    </source>
</evidence>
<dbReference type="PANTHER" id="PTHR43142:SF4">
    <property type="entry name" value="CARBOXYLIC ESTER HYDROLASE"/>
    <property type="match status" value="1"/>
</dbReference>
<evidence type="ECO:0000313" key="6">
    <source>
        <dbReference type="Proteomes" id="UP000053328"/>
    </source>
</evidence>
<gene>
    <name evidence="5" type="ORF">PV08_07934</name>
</gene>
<dbReference type="InterPro" id="IPR002018">
    <property type="entry name" value="CarbesteraseB"/>
</dbReference>
<dbReference type="OrthoDB" id="6846267at2759"/>
<dbReference type="EMBL" id="KN847497">
    <property type="protein sequence ID" value="KIW12748.1"/>
    <property type="molecule type" value="Genomic_DNA"/>
</dbReference>
<dbReference type="STRING" id="91928.A0A0D2B1E4"/>
<dbReference type="Gene3D" id="3.40.50.1820">
    <property type="entry name" value="alpha/beta hydrolase"/>
    <property type="match status" value="1"/>
</dbReference>
<dbReference type="InterPro" id="IPR019826">
    <property type="entry name" value="Carboxylesterase_B_AS"/>
</dbReference>
<sequence>MGYQRENYIFNASQLGYIEGLTILSNDNPVLRYFGGIPYALPPIGPYRFRAPRKLPPLYRYGTKANPGRFTGSAATCPQPPSRVPPDPALFDEDCLQLNIWLPANGPQEGLWPVLFYLHGGFLQWGSPNWGPEALVRLISESAFRGIVVMPAYRLNALGFLTGKELADESQGGIHGPLGNMGFWDQRTALEWVSQNIHAFGGDSNNITVGGYSAGGLSAFQQLAYELYQKPDIEAIIRRVFMLSNSPGVEPKPLSDHQKQFDEYISRLGIPLNLDPARKLERLRALPYQRLVDVQSEMTTSEFRALADGHFYPRDLRGNINNGDFAKRMKNRNVNLLLGECKEEHASYRGWRTPENTYAGLYNRLSGEYSEGVAQKLMEHYCKPMQSLPSSYKDWQDLFGYIYADIQVYHLQRGFLNTLFKGGLEPGKDVLRYRFDRRLGCVDEIMPIEWGVTHATDVPLWFWGMNLSNGLTEQEKSWLDAWNKDFAAFVDGKPVRWGPRKPKEMRRWRSDGGTDIWEDDRWEKGLEVWELLNGGH</sequence>
<dbReference type="RefSeq" id="XP_016232964.1">
    <property type="nucleotide sequence ID" value="XM_016382261.1"/>
</dbReference>
<dbReference type="PROSITE" id="PS00122">
    <property type="entry name" value="CARBOXYLESTERASE_B_1"/>
    <property type="match status" value="1"/>
</dbReference>
<feature type="domain" description="Carboxylesterase type B" evidence="4">
    <location>
        <begin position="14"/>
        <end position="491"/>
    </location>
</feature>
<dbReference type="GeneID" id="27335017"/>
<dbReference type="InterPro" id="IPR029058">
    <property type="entry name" value="AB_hydrolase_fold"/>
</dbReference>
<dbReference type="Proteomes" id="UP000053328">
    <property type="component" value="Unassembled WGS sequence"/>
</dbReference>
<dbReference type="ESTHER" id="9euro-a0a0d2b1e4">
    <property type="family name" value="Fungal_carboxylesterase_lipase"/>
</dbReference>
<dbReference type="GO" id="GO:0016787">
    <property type="term" value="F:hydrolase activity"/>
    <property type="evidence" value="ECO:0007669"/>
    <property type="project" value="UniProtKB-KW"/>
</dbReference>
<evidence type="ECO:0000256" key="2">
    <source>
        <dbReference type="ARBA" id="ARBA00022801"/>
    </source>
</evidence>
<dbReference type="Pfam" id="PF00135">
    <property type="entry name" value="COesterase"/>
    <property type="match status" value="1"/>
</dbReference>
<dbReference type="PANTHER" id="PTHR43142">
    <property type="entry name" value="CARBOXYLIC ESTER HYDROLASE"/>
    <property type="match status" value="1"/>
</dbReference>
<dbReference type="EC" id="3.1.1.-" evidence="3"/>
<accession>A0A0D2B1E4</accession>
<dbReference type="HOGENOM" id="CLU_006586_17_1_1"/>
<dbReference type="SUPFAM" id="SSF53474">
    <property type="entry name" value="alpha/beta-Hydrolases"/>
    <property type="match status" value="1"/>
</dbReference>
<comment type="similarity">
    <text evidence="1 3">Belongs to the type-B carboxylesterase/lipase family.</text>
</comment>
<name>A0A0D2B1E4_9EURO</name>
<evidence type="ECO:0000313" key="5">
    <source>
        <dbReference type="EMBL" id="KIW12748.1"/>
    </source>
</evidence>
<evidence type="ECO:0000256" key="3">
    <source>
        <dbReference type="RuleBase" id="RU361235"/>
    </source>
</evidence>
<keyword evidence="2 3" id="KW-0378">Hydrolase</keyword>